<reference evidence="4" key="1">
    <citation type="journal article" date="2019" name="Int. J. Syst. Evol. Microbiol.">
        <title>The Global Catalogue of Microorganisms (GCM) 10K type strain sequencing project: providing services to taxonomists for standard genome sequencing and annotation.</title>
        <authorList>
            <consortium name="The Broad Institute Genomics Platform"/>
            <consortium name="The Broad Institute Genome Sequencing Center for Infectious Disease"/>
            <person name="Wu L."/>
            <person name="Ma J."/>
        </authorList>
    </citation>
    <scope>NUCLEOTIDE SEQUENCE [LARGE SCALE GENOMIC DNA]</scope>
    <source>
        <strain evidence="4">KCTC 52168</strain>
    </source>
</reference>
<proteinExistence type="predicted"/>
<dbReference type="EMBL" id="JBHRTI010000003">
    <property type="protein sequence ID" value="MFC3146360.1"/>
    <property type="molecule type" value="Genomic_DNA"/>
</dbReference>
<gene>
    <name evidence="3" type="ORF">ACFOEN_01745</name>
</gene>
<dbReference type="Proteomes" id="UP001595556">
    <property type="component" value="Unassembled WGS sequence"/>
</dbReference>
<dbReference type="SUPFAM" id="SSF82153">
    <property type="entry name" value="FAS1 domain"/>
    <property type="match status" value="1"/>
</dbReference>
<name>A0ABV7H296_9BURK</name>
<feature type="domain" description="FAS1" evidence="2">
    <location>
        <begin position="25"/>
        <end position="154"/>
    </location>
</feature>
<evidence type="ECO:0000256" key="1">
    <source>
        <dbReference type="SAM" id="SignalP"/>
    </source>
</evidence>
<sequence>MNRRNLLLAVSALALAACASTPPAPTTIAETAQRTPELSTLTRAIGAADLQATLAGPGPFTVFAPSDAAFAKLPKERLDALLANKEQLRAVLTYHVVPGKVMAADVKNSRVKTVNGADVNLSKSGDLVGFEDALVIKANVDATNGVIHIIDTVMLPPAPRR</sequence>
<dbReference type="SMART" id="SM00554">
    <property type="entry name" value="FAS1"/>
    <property type="match status" value="1"/>
</dbReference>
<dbReference type="PANTHER" id="PTHR10900:SF77">
    <property type="entry name" value="FI19380P1"/>
    <property type="match status" value="1"/>
</dbReference>
<dbReference type="Gene3D" id="2.30.180.10">
    <property type="entry name" value="FAS1 domain"/>
    <property type="match status" value="1"/>
</dbReference>
<feature type="chain" id="PRO_5047538724" evidence="1">
    <location>
        <begin position="20"/>
        <end position="161"/>
    </location>
</feature>
<feature type="signal peptide" evidence="1">
    <location>
        <begin position="1"/>
        <end position="19"/>
    </location>
</feature>
<dbReference type="InterPro" id="IPR050904">
    <property type="entry name" value="Adhesion/Biosynth-related"/>
</dbReference>
<dbReference type="PANTHER" id="PTHR10900">
    <property type="entry name" value="PERIOSTIN-RELATED"/>
    <property type="match status" value="1"/>
</dbReference>
<comment type="caution">
    <text evidence="3">The sequence shown here is derived from an EMBL/GenBank/DDBJ whole genome shotgun (WGS) entry which is preliminary data.</text>
</comment>
<keyword evidence="1" id="KW-0732">Signal</keyword>
<dbReference type="Pfam" id="PF02469">
    <property type="entry name" value="Fasciclin"/>
    <property type="match status" value="1"/>
</dbReference>
<dbReference type="InterPro" id="IPR036378">
    <property type="entry name" value="FAS1_dom_sf"/>
</dbReference>
<organism evidence="3 4">
    <name type="scientific">Piscinibacterium candidicorallinum</name>
    <dbReference type="NCBI Taxonomy" id="1793872"/>
    <lineage>
        <taxon>Bacteria</taxon>
        <taxon>Pseudomonadati</taxon>
        <taxon>Pseudomonadota</taxon>
        <taxon>Betaproteobacteria</taxon>
        <taxon>Burkholderiales</taxon>
        <taxon>Piscinibacterium</taxon>
    </lineage>
</organism>
<evidence type="ECO:0000259" key="2">
    <source>
        <dbReference type="PROSITE" id="PS50213"/>
    </source>
</evidence>
<accession>A0ABV7H296</accession>
<dbReference type="RefSeq" id="WP_377300632.1">
    <property type="nucleotide sequence ID" value="NZ_CP180191.1"/>
</dbReference>
<evidence type="ECO:0000313" key="4">
    <source>
        <dbReference type="Proteomes" id="UP001595556"/>
    </source>
</evidence>
<protein>
    <submittedName>
        <fullName evidence="3">Fasciclin domain-containing protein</fullName>
    </submittedName>
</protein>
<dbReference type="PROSITE" id="PS51257">
    <property type="entry name" value="PROKAR_LIPOPROTEIN"/>
    <property type="match status" value="1"/>
</dbReference>
<dbReference type="InterPro" id="IPR000782">
    <property type="entry name" value="FAS1_domain"/>
</dbReference>
<dbReference type="PROSITE" id="PS50213">
    <property type="entry name" value="FAS1"/>
    <property type="match status" value="1"/>
</dbReference>
<keyword evidence="4" id="KW-1185">Reference proteome</keyword>
<evidence type="ECO:0000313" key="3">
    <source>
        <dbReference type="EMBL" id="MFC3146360.1"/>
    </source>
</evidence>